<dbReference type="GO" id="GO:0015171">
    <property type="term" value="F:amino acid transmembrane transporter activity"/>
    <property type="evidence" value="ECO:0007669"/>
    <property type="project" value="TreeGrafter"/>
</dbReference>
<evidence type="ECO:0000256" key="3">
    <source>
        <dbReference type="ARBA" id="ARBA00022692"/>
    </source>
</evidence>
<evidence type="ECO:0000256" key="6">
    <source>
        <dbReference type="SAM" id="Phobius"/>
    </source>
</evidence>
<evidence type="ECO:0000256" key="4">
    <source>
        <dbReference type="ARBA" id="ARBA00022989"/>
    </source>
</evidence>
<dbReference type="InterPro" id="IPR036249">
    <property type="entry name" value="Thioredoxin-like_sf"/>
</dbReference>
<dbReference type="InterPro" id="IPR004841">
    <property type="entry name" value="AA-permease/SLC12A_dom"/>
</dbReference>
<proteinExistence type="predicted"/>
<protein>
    <submittedName>
        <fullName evidence="8">Amino acid permease-domain-containing protein</fullName>
    </submittedName>
</protein>
<dbReference type="Proteomes" id="UP000756346">
    <property type="component" value="Unassembled WGS sequence"/>
</dbReference>
<keyword evidence="2" id="KW-0813">Transport</keyword>
<name>A0A9P8XST9_9PEZI</name>
<evidence type="ECO:0000313" key="9">
    <source>
        <dbReference type="Proteomes" id="UP000756346"/>
    </source>
</evidence>
<dbReference type="AlphaFoldDB" id="A0A9P8XST9"/>
<feature type="transmembrane region" description="Helical" evidence="6">
    <location>
        <begin position="237"/>
        <end position="261"/>
    </location>
</feature>
<dbReference type="OrthoDB" id="3900342at2759"/>
<evidence type="ECO:0000259" key="7">
    <source>
        <dbReference type="PROSITE" id="PS50404"/>
    </source>
</evidence>
<feature type="domain" description="GST N-terminal" evidence="7">
    <location>
        <begin position="2"/>
        <end position="85"/>
    </location>
</feature>
<evidence type="ECO:0000313" key="8">
    <source>
        <dbReference type="EMBL" id="KAH7014606.1"/>
    </source>
</evidence>
<dbReference type="GeneID" id="70190881"/>
<dbReference type="FunFam" id="1.20.1740.10:FF:000001">
    <property type="entry name" value="Amino acid permease"/>
    <property type="match status" value="1"/>
</dbReference>
<dbReference type="Gene3D" id="1.20.1740.10">
    <property type="entry name" value="Amino acid/polyamine transporter I"/>
    <property type="match status" value="1"/>
</dbReference>
<feature type="transmembrane region" description="Helical" evidence="6">
    <location>
        <begin position="282"/>
        <end position="310"/>
    </location>
</feature>
<feature type="transmembrane region" description="Helical" evidence="6">
    <location>
        <begin position="536"/>
        <end position="555"/>
    </location>
</feature>
<dbReference type="InterPro" id="IPR036282">
    <property type="entry name" value="Glutathione-S-Trfase_C_sf"/>
</dbReference>
<keyword evidence="5 6" id="KW-0472">Membrane</keyword>
<dbReference type="SUPFAM" id="SSF47616">
    <property type="entry name" value="GST C-terminal domain-like"/>
    <property type="match status" value="1"/>
</dbReference>
<dbReference type="Pfam" id="PF02798">
    <property type="entry name" value="GST_N"/>
    <property type="match status" value="1"/>
</dbReference>
<keyword evidence="4 6" id="KW-1133">Transmembrane helix</keyword>
<dbReference type="SUPFAM" id="SSF52833">
    <property type="entry name" value="Thioredoxin-like"/>
    <property type="match status" value="1"/>
</dbReference>
<dbReference type="Gene3D" id="1.20.1050.10">
    <property type="match status" value="1"/>
</dbReference>
<evidence type="ECO:0000256" key="2">
    <source>
        <dbReference type="ARBA" id="ARBA00022448"/>
    </source>
</evidence>
<dbReference type="PANTHER" id="PTHR43341">
    <property type="entry name" value="AMINO ACID PERMEASE"/>
    <property type="match status" value="1"/>
</dbReference>
<comment type="caution">
    <text evidence="8">The sequence shown here is derived from an EMBL/GenBank/DDBJ whole genome shotgun (WGS) entry which is preliminary data.</text>
</comment>
<dbReference type="Pfam" id="PF00324">
    <property type="entry name" value="AA_permease"/>
    <property type="match status" value="1"/>
</dbReference>
<dbReference type="Gene3D" id="3.40.30.10">
    <property type="entry name" value="Glutaredoxin"/>
    <property type="match status" value="1"/>
</dbReference>
<dbReference type="PROSITE" id="PS50404">
    <property type="entry name" value="GST_NTER"/>
    <property type="match status" value="1"/>
</dbReference>
<feature type="transmembrane region" description="Helical" evidence="6">
    <location>
        <begin position="316"/>
        <end position="333"/>
    </location>
</feature>
<dbReference type="InterPro" id="IPR050524">
    <property type="entry name" value="APC_YAT"/>
</dbReference>
<keyword evidence="3 6" id="KW-0812">Transmembrane</keyword>
<dbReference type="EMBL" id="JAGTJQ010000013">
    <property type="protein sequence ID" value="KAH7014606.1"/>
    <property type="molecule type" value="Genomic_DNA"/>
</dbReference>
<accession>A0A9P8XST9</accession>
<dbReference type="PANTHER" id="PTHR43341:SF36">
    <property type="entry name" value="PROLINE-SPECIFIC PERMEASE"/>
    <property type="match status" value="1"/>
</dbReference>
<feature type="transmembrane region" description="Helical" evidence="6">
    <location>
        <begin position="632"/>
        <end position="657"/>
    </location>
</feature>
<sequence length="719" mass="78741">MPAFTLYGARGSSNTDRVRLTLAEGGFTDYDLVLLDLAKGEQKSPDNMARHPWGKVPSVVFPDGFTLFESRAICKHLAQRYSFPLLPAASDHKNTALFEQALCIESSYFAEPAGKIGFEKFAKKFMGLPADEAVVAQSVQALETFFDVAERILQHSDHYYLNADMEKATGDGVSRNVNDSIETLEGGVEGLVVDKYRPKHDINSRQAQMMAIGGVIGTGLFVGTGSILAVAGPALLVSAFVVVCFICFCVVTATTEFNAYLPVRGASVPYYGTRFVSKSLGFAMGWLYCYIWAIAVAYEITAAAIVINYWPNTVPTAVWITIMLVVIVALNFLPVKYYAESDFWFASIKVFAILGLLVLSVVLFFGGGPDRQPLYFRYWGQEPAHEYLVEGKAGQVCAFIFAFCNAAFSFLFGPEFVVSASGEMKNPRKDLPTTTKHFAWRLITFYGLGAIAISIICDSRDPALTSHGVGAAASPWVLGIKNAGIRGLDSVINAAIITSAWSSGNALLFMSSRALYSMALVGQAPALFTRCNRWGVPYYAVAAPSLVGLLAYMNVSNSSSVVFMWLVSFMNMAGYISWICCCVVYIRFRKACDAQGVHSSSLPYRSVLQPYGAWFALAMVVIMALLNGFNNFFPGGFTTAGFLTSYLCLPIFFLLYFGHKATVWGEAWLISPQDVDLHTGLEELDALDNARVEDGDKVGGKRSRLRTVTDKISTVWGWR</sequence>
<feature type="transmembrane region" description="Helical" evidence="6">
    <location>
        <begin position="438"/>
        <end position="456"/>
    </location>
</feature>
<feature type="transmembrane region" description="Helical" evidence="6">
    <location>
        <begin position="209"/>
        <end position="231"/>
    </location>
</feature>
<keyword evidence="9" id="KW-1185">Reference proteome</keyword>
<gene>
    <name evidence="8" type="ORF">B0I36DRAFT_389453</name>
</gene>
<dbReference type="InterPro" id="IPR004045">
    <property type="entry name" value="Glutathione_S-Trfase_N"/>
</dbReference>
<evidence type="ECO:0000256" key="1">
    <source>
        <dbReference type="ARBA" id="ARBA00004141"/>
    </source>
</evidence>
<feature type="transmembrane region" description="Helical" evidence="6">
    <location>
        <begin position="345"/>
        <end position="366"/>
    </location>
</feature>
<feature type="transmembrane region" description="Helical" evidence="6">
    <location>
        <begin position="393"/>
        <end position="417"/>
    </location>
</feature>
<feature type="transmembrane region" description="Helical" evidence="6">
    <location>
        <begin position="607"/>
        <end position="626"/>
    </location>
</feature>
<reference evidence="8" key="1">
    <citation type="journal article" date="2021" name="Nat. Commun.">
        <title>Genetic determinants of endophytism in the Arabidopsis root mycobiome.</title>
        <authorList>
            <person name="Mesny F."/>
            <person name="Miyauchi S."/>
            <person name="Thiergart T."/>
            <person name="Pickel B."/>
            <person name="Atanasova L."/>
            <person name="Karlsson M."/>
            <person name="Huettel B."/>
            <person name="Barry K.W."/>
            <person name="Haridas S."/>
            <person name="Chen C."/>
            <person name="Bauer D."/>
            <person name="Andreopoulos W."/>
            <person name="Pangilinan J."/>
            <person name="LaButti K."/>
            <person name="Riley R."/>
            <person name="Lipzen A."/>
            <person name="Clum A."/>
            <person name="Drula E."/>
            <person name="Henrissat B."/>
            <person name="Kohler A."/>
            <person name="Grigoriev I.V."/>
            <person name="Martin F.M."/>
            <person name="Hacquard S."/>
        </authorList>
    </citation>
    <scope>NUCLEOTIDE SEQUENCE</scope>
    <source>
        <strain evidence="8">MPI-CAGE-CH-0230</strain>
    </source>
</reference>
<feature type="transmembrane region" description="Helical" evidence="6">
    <location>
        <begin position="561"/>
        <end position="586"/>
    </location>
</feature>
<dbReference type="GO" id="GO:0016020">
    <property type="term" value="C:membrane"/>
    <property type="evidence" value="ECO:0007669"/>
    <property type="project" value="UniProtKB-SubCell"/>
</dbReference>
<dbReference type="RefSeq" id="XP_046005573.1">
    <property type="nucleotide sequence ID" value="XM_046161335.1"/>
</dbReference>
<organism evidence="8 9">
    <name type="scientific">Microdochium trichocladiopsis</name>
    <dbReference type="NCBI Taxonomy" id="1682393"/>
    <lineage>
        <taxon>Eukaryota</taxon>
        <taxon>Fungi</taxon>
        <taxon>Dikarya</taxon>
        <taxon>Ascomycota</taxon>
        <taxon>Pezizomycotina</taxon>
        <taxon>Sordariomycetes</taxon>
        <taxon>Xylariomycetidae</taxon>
        <taxon>Xylariales</taxon>
        <taxon>Microdochiaceae</taxon>
        <taxon>Microdochium</taxon>
    </lineage>
</organism>
<evidence type="ECO:0000256" key="5">
    <source>
        <dbReference type="ARBA" id="ARBA00023136"/>
    </source>
</evidence>
<comment type="subcellular location">
    <subcellularLocation>
        <location evidence="1">Membrane</location>
        <topology evidence="1">Multi-pass membrane protein</topology>
    </subcellularLocation>
</comment>